<dbReference type="InterPro" id="IPR004469">
    <property type="entry name" value="PSP"/>
</dbReference>
<dbReference type="SFLD" id="SFLDF00029">
    <property type="entry name" value="phosphoserine_phosphatase"/>
    <property type="match status" value="1"/>
</dbReference>
<feature type="active site" description="Nucleophile" evidence="13">
    <location>
        <position position="220"/>
    </location>
</feature>
<dbReference type="SUPFAM" id="SSF56784">
    <property type="entry name" value="HAD-like"/>
    <property type="match status" value="1"/>
</dbReference>
<dbReference type="InterPro" id="IPR023214">
    <property type="entry name" value="HAD_sf"/>
</dbReference>
<dbReference type="PANTHER" id="PTHR43344">
    <property type="entry name" value="PHOSPHOSERINE PHOSPHATASE"/>
    <property type="match status" value="1"/>
</dbReference>
<evidence type="ECO:0000256" key="3">
    <source>
        <dbReference type="ARBA" id="ARBA00009184"/>
    </source>
</evidence>
<dbReference type="InterPro" id="IPR049148">
    <property type="entry name" value="PSP_ACT"/>
</dbReference>
<dbReference type="SFLD" id="SFLDS00003">
    <property type="entry name" value="Haloacid_Dehalogenase"/>
    <property type="match status" value="1"/>
</dbReference>
<dbReference type="InterPro" id="IPR050582">
    <property type="entry name" value="HAD-like_SerB"/>
</dbReference>
<evidence type="ECO:0000313" key="17">
    <source>
        <dbReference type="Proteomes" id="UP000501058"/>
    </source>
</evidence>
<dbReference type="EC" id="3.1.3.3" evidence="4"/>
<evidence type="ECO:0000313" key="16">
    <source>
        <dbReference type="EMBL" id="QIK73863.1"/>
    </source>
</evidence>
<feature type="region of interest" description="Disordered" evidence="14">
    <location>
        <begin position="1"/>
        <end position="23"/>
    </location>
</feature>
<evidence type="ECO:0000256" key="10">
    <source>
        <dbReference type="ARBA" id="ARBA00031693"/>
    </source>
</evidence>
<name>A0A6G7YAP1_9ACTN</name>
<gene>
    <name evidence="16" type="primary">serB</name>
    <name evidence="16" type="ORF">G7070_07260</name>
</gene>
<dbReference type="NCBIfam" id="TIGR00338">
    <property type="entry name" value="serB"/>
    <property type="match status" value="1"/>
</dbReference>
<keyword evidence="17" id="KW-1185">Reference proteome</keyword>
<reference evidence="16 17" key="1">
    <citation type="submission" date="2020-03" db="EMBL/GenBank/DDBJ databases">
        <title>Propioniciclava sp. nov., isolated from Hydrophilus acuminatus.</title>
        <authorList>
            <person name="Hyun D.-W."/>
            <person name="Bae J.-W."/>
        </authorList>
    </citation>
    <scope>NUCLEOTIDE SEQUENCE [LARGE SCALE GENOMIC DNA]</scope>
    <source>
        <strain evidence="16 17">HDW11</strain>
    </source>
</reference>
<dbReference type="UniPathway" id="UPA00135">
    <property type="reaction ID" value="UER00198"/>
</dbReference>
<dbReference type="SFLD" id="SFLDG01136">
    <property type="entry name" value="C1.6:_Phosphoserine_Phosphatas"/>
    <property type="match status" value="1"/>
</dbReference>
<keyword evidence="6" id="KW-0479">Metal-binding</keyword>
<dbReference type="SUPFAM" id="SSF55021">
    <property type="entry name" value="ACT-like"/>
    <property type="match status" value="1"/>
</dbReference>
<feature type="domain" description="Phosphoserine phosphatase ACT" evidence="15">
    <location>
        <begin position="134"/>
        <end position="204"/>
    </location>
</feature>
<evidence type="ECO:0000256" key="11">
    <source>
        <dbReference type="ARBA" id="ARBA00048138"/>
    </source>
</evidence>
<dbReference type="CDD" id="cd07500">
    <property type="entry name" value="HAD_PSP"/>
    <property type="match status" value="1"/>
</dbReference>
<evidence type="ECO:0000256" key="7">
    <source>
        <dbReference type="ARBA" id="ARBA00022801"/>
    </source>
</evidence>
<dbReference type="InterPro" id="IPR045865">
    <property type="entry name" value="ACT-like_dom_sf"/>
</dbReference>
<dbReference type="PANTHER" id="PTHR43344:SF2">
    <property type="entry name" value="PHOSPHOSERINE PHOSPHATASE"/>
    <property type="match status" value="1"/>
</dbReference>
<evidence type="ECO:0000256" key="2">
    <source>
        <dbReference type="ARBA" id="ARBA00005135"/>
    </source>
</evidence>
<evidence type="ECO:0000256" key="12">
    <source>
        <dbReference type="ARBA" id="ARBA00048523"/>
    </source>
</evidence>
<comment type="cofactor">
    <cofactor evidence="1">
        <name>Mg(2+)</name>
        <dbReference type="ChEBI" id="CHEBI:18420"/>
    </cofactor>
</comment>
<dbReference type="GO" id="GO:0036424">
    <property type="term" value="F:L-phosphoserine phosphatase activity"/>
    <property type="evidence" value="ECO:0007669"/>
    <property type="project" value="InterPro"/>
</dbReference>
<dbReference type="GO" id="GO:0000287">
    <property type="term" value="F:magnesium ion binding"/>
    <property type="evidence" value="ECO:0007669"/>
    <property type="project" value="TreeGrafter"/>
</dbReference>
<dbReference type="GO" id="GO:0006564">
    <property type="term" value="P:L-serine biosynthetic process"/>
    <property type="evidence" value="ECO:0007669"/>
    <property type="project" value="UniProtKB-KW"/>
</dbReference>
<evidence type="ECO:0000256" key="9">
    <source>
        <dbReference type="ARBA" id="ARBA00023299"/>
    </source>
</evidence>
<accession>A0A6G7YAP1</accession>
<sequence length="440" mass="45883">MPVARPAGRRGGGAGWPAASPGPCVRDGRAARGGSWQDRGVLDRLTLSATLTGPDRPGITHALMSAIAGLGTEVLDLEQVVVRGQVTIALLLGSLPDDLDTLQDRLAGTCARLGYRLTIDEGLGDNPPRLKRVVVTVLGRPLRATHLAAVSRVVTEHGGNIDRIRRLSRTPLTTLELVVSGTDVAHLRPALAATAAETGFDVSVSPAGLARQGRRLVVMDVDSTLIQDEVIELLAAHAGKQAEVAAVTGAAMRGEIDFTESLHQRVATLAGLPVSVFDAVRADIRLTPGARTLVATLRDLGFAVGLVSGGFIEVVGPLAASLGIEHVHANALEVVDGHLTGRVTGEVVDRAAKARTLRRFADAEGLPLSRTVAIGDGANDLDMLATAGLGIAFNAKPAVRASADTSLNLPYLDAVLYLLGFSREEVEDAAAQRRPDAEDA</sequence>
<evidence type="ECO:0000256" key="14">
    <source>
        <dbReference type="SAM" id="MobiDB-lite"/>
    </source>
</evidence>
<dbReference type="EMBL" id="CP049865">
    <property type="protein sequence ID" value="QIK73863.1"/>
    <property type="molecule type" value="Genomic_DNA"/>
</dbReference>
<keyword evidence="9" id="KW-0718">Serine biosynthesis</keyword>
<organism evidence="16 17">
    <name type="scientific">Propioniciclava coleopterorum</name>
    <dbReference type="NCBI Taxonomy" id="2714937"/>
    <lineage>
        <taxon>Bacteria</taxon>
        <taxon>Bacillati</taxon>
        <taxon>Actinomycetota</taxon>
        <taxon>Actinomycetes</taxon>
        <taxon>Propionibacteriales</taxon>
        <taxon>Propionibacteriaceae</taxon>
        <taxon>Propioniciclava</taxon>
    </lineage>
</organism>
<dbReference type="Pfam" id="PF12710">
    <property type="entry name" value="HAD"/>
    <property type="match status" value="1"/>
</dbReference>
<dbReference type="KEGG" id="prv:G7070_07260"/>
<comment type="catalytic activity">
    <reaction evidence="12">
        <text>O-phospho-D-serine + H2O = D-serine + phosphate</text>
        <dbReference type="Rhea" id="RHEA:24873"/>
        <dbReference type="ChEBI" id="CHEBI:15377"/>
        <dbReference type="ChEBI" id="CHEBI:35247"/>
        <dbReference type="ChEBI" id="CHEBI:43474"/>
        <dbReference type="ChEBI" id="CHEBI:58680"/>
        <dbReference type="EC" id="3.1.3.3"/>
    </reaction>
</comment>
<dbReference type="InterPro" id="IPR036412">
    <property type="entry name" value="HAD-like_sf"/>
</dbReference>
<dbReference type="Gene3D" id="3.30.70.260">
    <property type="match status" value="2"/>
</dbReference>
<proteinExistence type="inferred from homology"/>
<comment type="catalytic activity">
    <reaction evidence="11">
        <text>O-phospho-L-serine + H2O = L-serine + phosphate</text>
        <dbReference type="Rhea" id="RHEA:21208"/>
        <dbReference type="ChEBI" id="CHEBI:15377"/>
        <dbReference type="ChEBI" id="CHEBI:33384"/>
        <dbReference type="ChEBI" id="CHEBI:43474"/>
        <dbReference type="ChEBI" id="CHEBI:57524"/>
        <dbReference type="EC" id="3.1.3.3"/>
    </reaction>
</comment>
<keyword evidence="8" id="KW-0460">Magnesium</keyword>
<protein>
    <recommendedName>
        <fullName evidence="4">phosphoserine phosphatase</fullName>
        <ecNumber evidence="4">3.1.3.3</ecNumber>
    </recommendedName>
    <alternativeName>
        <fullName evidence="10">O-phosphoserine phosphohydrolase</fullName>
    </alternativeName>
</protein>
<dbReference type="Gene3D" id="3.40.50.1000">
    <property type="entry name" value="HAD superfamily/HAD-like"/>
    <property type="match status" value="1"/>
</dbReference>
<dbReference type="Pfam" id="PF13740">
    <property type="entry name" value="ACT_6"/>
    <property type="match status" value="1"/>
</dbReference>
<keyword evidence="7 16" id="KW-0378">Hydrolase</keyword>
<evidence type="ECO:0000256" key="13">
    <source>
        <dbReference type="PIRSR" id="PIRSR604469-1"/>
    </source>
</evidence>
<comment type="similarity">
    <text evidence="3">Belongs to the HAD-like hydrolase superfamily. SerB family.</text>
</comment>
<dbReference type="NCBIfam" id="TIGR01488">
    <property type="entry name" value="HAD-SF-IB"/>
    <property type="match status" value="1"/>
</dbReference>
<dbReference type="SFLD" id="SFLDG01137">
    <property type="entry name" value="C1.6.1:_Phosphoserine_Phosphat"/>
    <property type="match status" value="1"/>
</dbReference>
<evidence type="ECO:0000256" key="6">
    <source>
        <dbReference type="ARBA" id="ARBA00022723"/>
    </source>
</evidence>
<evidence type="ECO:0000256" key="1">
    <source>
        <dbReference type="ARBA" id="ARBA00001946"/>
    </source>
</evidence>
<evidence type="ECO:0000256" key="5">
    <source>
        <dbReference type="ARBA" id="ARBA00022605"/>
    </source>
</evidence>
<dbReference type="GO" id="GO:0005737">
    <property type="term" value="C:cytoplasm"/>
    <property type="evidence" value="ECO:0007669"/>
    <property type="project" value="TreeGrafter"/>
</dbReference>
<dbReference type="Proteomes" id="UP000501058">
    <property type="component" value="Chromosome"/>
</dbReference>
<evidence type="ECO:0000256" key="4">
    <source>
        <dbReference type="ARBA" id="ARBA00012640"/>
    </source>
</evidence>
<evidence type="ECO:0000256" key="8">
    <source>
        <dbReference type="ARBA" id="ARBA00022842"/>
    </source>
</evidence>
<comment type="pathway">
    <text evidence="2">Amino-acid biosynthesis; L-serine biosynthesis; L-serine from 3-phospho-D-glycerate: step 3/3.</text>
</comment>
<dbReference type="AlphaFoldDB" id="A0A6G7YAP1"/>
<dbReference type="Pfam" id="PF21086">
    <property type="entry name" value="ACT_PSP_2"/>
    <property type="match status" value="1"/>
</dbReference>
<feature type="active site" description="Proton donor" evidence="13">
    <location>
        <position position="222"/>
    </location>
</feature>
<evidence type="ECO:0000259" key="15">
    <source>
        <dbReference type="Pfam" id="PF21086"/>
    </source>
</evidence>
<keyword evidence="5" id="KW-0028">Amino-acid biosynthesis</keyword>